<dbReference type="InterPro" id="IPR013783">
    <property type="entry name" value="Ig-like_fold"/>
</dbReference>
<name>A0A2M6W386_9BACT</name>
<dbReference type="SUPFAM" id="SSF81296">
    <property type="entry name" value="E set domains"/>
    <property type="match status" value="2"/>
</dbReference>
<organism evidence="2 3">
    <name type="scientific">Candidatus Magasanikbacteria bacterium CG10_big_fil_rev_8_21_14_0_10_40_10</name>
    <dbReference type="NCBI Taxonomy" id="1974648"/>
    <lineage>
        <taxon>Bacteria</taxon>
        <taxon>Candidatus Magasanikiibacteriota</taxon>
    </lineage>
</organism>
<evidence type="ECO:0000313" key="3">
    <source>
        <dbReference type="Proteomes" id="UP000231183"/>
    </source>
</evidence>
<dbReference type="Pfam" id="PF18895">
    <property type="entry name" value="T4SS_pilin"/>
    <property type="match status" value="1"/>
</dbReference>
<dbReference type="Proteomes" id="UP000231183">
    <property type="component" value="Unassembled WGS sequence"/>
</dbReference>
<keyword evidence="1" id="KW-0472">Membrane</keyword>
<keyword evidence="1" id="KW-1133">Transmembrane helix</keyword>
<sequence>MPAKFLKKIIIFSVLITIGCLFISAGAIYAQSSSSSLDLGIEQAAATGLPSTDIRIIVAKVIRAALGLLGIVAVCIIMYGGFVWMTAGGNEERVGTAKKILVNGVIGLVIILSSYSIASFVVGKLVEGTTGGSGGSGQSGGPNPNYPSSSSLYITGLFQGGQMCIRNVHPSITFNRDIDLTTVKSYIIRVEDNKNVIVNGAWKYASNTSSTIEFVATGDCGTYLDKNNKQFKGYDCFDKSTTYTLKIFADQAKDLKSFDGKYSLDCSPFTRGLPCGNVQFITGDGVDWLPPQIKAYTVKTTDPLFPSTYYLNDTLRAHIEYEDDSGLQRLNIYAGGNYLVTSTDFIGCQATGTVDLYFNTKGWNTGKHILDAIAYDWSMKTDKKSVEIDLQQSCVKDEDCAAGICINGKCIAKTMITGVSPEPKVGGAPGTYVSVSGYLFGTSTGKVMVKNKLDSWITAALADCGAGAWTDQQIIFEMPLAAATNTPIRVEASQASTAKVKYDSDMTNDNYGPKIDDFYVNNIIRPGLCSVNPSSGQAYSQVLLSGKNFGVAPGEIWVGNLKSTALVSLWTNGLATTTVPASLASGDVAIKLRSQNGNYSNGVKFTVTTGYDASAPYIQSIEPTSGAVGEYITIMGKNFGKEQGEVWFKKDGNTMALKGSFAFPVDCDVAQAWSDNKIIVKFPSSGVTAYSSNYSVEVKPKNNNASPMYKWFGLLSATALPKPAICSISPHSSPTPLPQNTKITLVGEYFNANPFIYFSQASSLAGNLEPNLAVSAVFSQTNDNADKATISVLPTNVKTGPVMIKRQTDSATSTKALFTIKSCLAGGKTDDSLCSTNEKCCGDGTCVANTGLCAGETKWSAYIWRFSTKTIPKLPRVLEWCEYGSVSRLPSPTPNFKYKSNLATTKDDDQYNVCRNALVTIDFNTEINNINIDSADAKADLVINECSTLDFDIYNNTCSTTSLKRVAVKDANADANSVAQAIAKKIAIPALSSQDGNATTTFVQLIPQTGTWSNDRYYQVVLRSDKENKMGISAGASTDQVYLAKQNPCATDDKSAYCFWFKTDSKDCELSKVIVMPYWYWTNKLAEPIIGLSYGAYGLSSQRCVMTDVGGYDWKWSTADKSYADIYGVDTGVKGIRASALANTVGVLNNDFIDIITTASTGTPPKTYIGKSPLTIDLTDPKVLDYWPNCSQACPNAEIGVKFNINMSSQNVNNGESVKLYRCFDVNCFDIVQDKNIKVFFSDQSRQILQIRRFDDFNNSYIDLDSDATYKVVLSSSSSLKTDPSLLYAAAELKNASVPGSPYSNQFSWVFKTKTSACVIDRIVMTPQTYTARVIKDRAVFSVQPYGAKDSCSTDGQKIDGWSLNWNWSSADLDVATVKAFSTNINGPYCNQYCVKKGSTISKGNKYPICGNNNVEAGEDCDPPSKNGSCSLDCRATGNTNATSTFVKDQSQLYPSLEGLCGNGVVELAFGETCDTNDKLTKTGCSSICLNQGTLAKFQSQLAGTGNVSSVCGDKQKTSGEDCDLGIASDPANPASSYNCASDCRHAGTTVSSYWCESNSLASKPNDPYGGFSTSSYQQACQSAISICGDGVASLDEDKACEDKNDPNYNNCAQNCLVKAKCSSAGGSTEGCTAGGDYKGSNLLYSTPSFCGDGVVGIGEETFCETANIIKTSSLINPWALVLGVGNSLKVTGTPPAQSSNITASLSASQSGTGKFQILCGFQSDAECSKQADGLQLKPSEIGLASNSCCYARPKIMSVYPGSTSTLGSVTTTVKDVCPNTTIEASFDNIMDGANLKDKFLLAKGFGAGKLSAPAQVLAPTQVDNKDLGNLSYVKFVGANVLAVAGDKGLFILQVLENGNLKYLSSSTTLNNIASLDYDGSYIYAIDRKRTMYIFDISKLSVLNTVSINNLAVSSLSDIKIYGKYAYLAANFLNLKVLDISSSTKPVLAGSYVTSTPPKYLDLEVDGRFAYVAAGDRGLQVLDITDLSKLDSLSLNSNNDVYNAVEIDSYNKKIYVAANNGLRAYVIQSNGALVEKGSYTQSNMNLLDVKVANGYVFGISNTAKTYIFEEGSNGNMNLLTSVPLTITPASMALSYLNNYAYIGGKSGLAVVDLTKYTLGCSQSNDLTSLLAGNYFVDKTTINQSWYKKVWQALAGFVKKILGFSANAANDEPVKWCAVSDYGYVNLSVSNEYKTSKIYFSLNKLLSTSTYYAVVLKDTLKDNRGVGLGKNDTKEYFWKFKTGSEICKLDSVTISPSAYFFNAYGATTTLSVDALNGDSFKGYKKIQPVANYYDWQYNWDPYNVYVSFAKATTTYGEGNVISAQNQSGEIDLRASAYILNDVFSNPPALGAQGDIGKSHITVFLCANPWPPKDLNIKGVNQTIFPFKDEPNNNDGFDFASNTFDGKTLPKSPVYGDGYFYFSSYYCADYGTTSQVDDLPYLRPYVQLNDSNSKVELLSATGTLKRWLFSNKKNNDFIGMQIFANPNHYTVEEWFNKTVSTYKASMQKTKVGIYDAYKDANNIYIDVLDYSPTEKKLYTNIYSFNINADATTETKNVYNQLLANFSFNTNLSNYGYCASDVEKNVGSKACTSDLDCLTGQICSAQVNKIQRNYQRLWDINKIQKAISDVGVAPTLESGSLLKGQSISTWSSWTGALGSALKLSASLPVDRINKLAPAGTCLYDQTKFCLTSNDCSSLATSTCSLHDSTTGWSAVKNPNTNIERLSFACNTTSLAYRYIFSSSTGYVIRGRFEDPFGNNSILSLGDGIVKGAYITNWYSDFVDKFLATSTADLSRPAGICDYGEEIASQANTGYCGDKIVNSVQGEKCDPPGKSSLSLEDIKTKCSASTPVLQYSVCANDCQSWVVSSTPCSSFAKCGNGKLEYGEQCDFGSGNGQYNVFCDEKCQVDNKPSKGWCGDGIKQDSLLEFCDYNKLGAELGYYLYNFKKENSCSEDCKNYGLYCGDGVVQSNYGEKCEGASTQVCFDTNSVTGTQKCLADSCAWGACVTTTPATVVSLAAGSCGNFEIDAGEQCDAGKLSAGGKNGVPCAPSYGQSCSWCTDACVVQTVEQAEWCGNGKIEGPEKCETDQFTNLYASATTSLAQGSYFTYGSGITNYLLSMINTSLGTNYTKDEFVDKFDLTTESDFRAEDGYVSSTFSRGFLLKTCADSPLTGLTANSVVKKGKLACSSCQKIDTSLCVDCGIDVKNGSPVIGQIANVLEPKSTNPLLGGSDDEIVKYFFYLNFGLDVLGQQGTIDLKLANKVVGCQRWLNGSSPGFSLYTDYNGKCIIHSETDLAYINSSPTCSATTTEPYYKMVINADSARSFAFPVYSDKALLAQPYLYDMILSPVIPNTIPNTGNLVNPNTLSYLKRPYDVRVVVSWVSGPEFVGGALFTQTIKDFQYNSSTYEVALVEGNAIGVASSLNYYSNNPVRKYWYHGYGKTQNNTRYEAFTLVGKPEFDSTSPETGRNTFNFYVRVPTSTTKGIDSYTDSGLKVEVYIPKAVNTSEWNYYRHFDRPDKVYYLSLAQASPNSTAPYWHVFNYLGAEDKIGAINNGLYPRLVPSAISISDIIDVGTYKNGKIVSTPGAIGF</sequence>
<dbReference type="Gene3D" id="2.60.40.10">
    <property type="entry name" value="Immunoglobulins"/>
    <property type="match status" value="3"/>
</dbReference>
<dbReference type="InterPro" id="IPR014756">
    <property type="entry name" value="Ig_E-set"/>
</dbReference>
<evidence type="ECO:0008006" key="4">
    <source>
        <dbReference type="Google" id="ProtNLM"/>
    </source>
</evidence>
<feature type="transmembrane region" description="Helical" evidence="1">
    <location>
        <begin position="9"/>
        <end position="30"/>
    </location>
</feature>
<dbReference type="SUPFAM" id="SSF101908">
    <property type="entry name" value="Putative isomerase YbhE"/>
    <property type="match status" value="1"/>
</dbReference>
<feature type="transmembrane region" description="Helical" evidence="1">
    <location>
        <begin position="65"/>
        <end position="88"/>
    </location>
</feature>
<evidence type="ECO:0000256" key="1">
    <source>
        <dbReference type="SAM" id="Phobius"/>
    </source>
</evidence>
<protein>
    <recommendedName>
        <fullName evidence="4">IPT/TIG domain-containing protein</fullName>
    </recommendedName>
</protein>
<dbReference type="EMBL" id="PFBX01000043">
    <property type="protein sequence ID" value="PIT87263.1"/>
    <property type="molecule type" value="Genomic_DNA"/>
</dbReference>
<dbReference type="Pfam" id="PF08309">
    <property type="entry name" value="LVIVD"/>
    <property type="match status" value="3"/>
</dbReference>
<dbReference type="InterPro" id="IPR013211">
    <property type="entry name" value="LVIVD"/>
</dbReference>
<comment type="caution">
    <text evidence="2">The sequence shown here is derived from an EMBL/GenBank/DDBJ whole genome shotgun (WGS) entry which is preliminary data.</text>
</comment>
<dbReference type="InterPro" id="IPR043993">
    <property type="entry name" value="T4SS_pilin"/>
</dbReference>
<gene>
    <name evidence="2" type="ORF">COU31_03810</name>
</gene>
<dbReference type="PROSITE" id="PS51257">
    <property type="entry name" value="PROKAR_LIPOPROTEIN"/>
    <property type="match status" value="1"/>
</dbReference>
<feature type="transmembrane region" description="Helical" evidence="1">
    <location>
        <begin position="100"/>
        <end position="122"/>
    </location>
</feature>
<proteinExistence type="predicted"/>
<accession>A0A2M6W386</accession>
<keyword evidence="1" id="KW-0812">Transmembrane</keyword>
<evidence type="ECO:0000313" key="2">
    <source>
        <dbReference type="EMBL" id="PIT87263.1"/>
    </source>
</evidence>
<reference evidence="3" key="1">
    <citation type="submission" date="2017-09" db="EMBL/GenBank/DDBJ databases">
        <title>Depth-based differentiation of microbial function through sediment-hosted aquifers and enrichment of novel symbionts in the deep terrestrial subsurface.</title>
        <authorList>
            <person name="Probst A.J."/>
            <person name="Ladd B."/>
            <person name="Jarett J.K."/>
            <person name="Geller-Mcgrath D.E."/>
            <person name="Sieber C.M.K."/>
            <person name="Emerson J.B."/>
            <person name="Anantharaman K."/>
            <person name="Thomas B.C."/>
            <person name="Malmstrom R."/>
            <person name="Stieglmeier M."/>
            <person name="Klingl A."/>
            <person name="Woyke T."/>
            <person name="Ryan C.M."/>
            <person name="Banfield J.F."/>
        </authorList>
    </citation>
    <scope>NUCLEOTIDE SEQUENCE [LARGE SCALE GENOMIC DNA]</scope>
</reference>